<feature type="domain" description="Tyrosine-protein kinase ephrin type A/B receptor-like" evidence="1">
    <location>
        <begin position="562"/>
        <end position="596"/>
    </location>
</feature>
<organism evidence="2">
    <name type="scientific">Trepomonas sp. PC1</name>
    <dbReference type="NCBI Taxonomy" id="1076344"/>
    <lineage>
        <taxon>Eukaryota</taxon>
        <taxon>Metamonada</taxon>
        <taxon>Diplomonadida</taxon>
        <taxon>Hexamitidae</taxon>
        <taxon>Hexamitinae</taxon>
        <taxon>Trepomonas</taxon>
    </lineage>
</organism>
<feature type="domain" description="Tyrosine-protein kinase ephrin type A/B receptor-like" evidence="1">
    <location>
        <begin position="411"/>
        <end position="458"/>
    </location>
</feature>
<dbReference type="SUPFAM" id="SSF57184">
    <property type="entry name" value="Growth factor receptor domain"/>
    <property type="match status" value="3"/>
</dbReference>
<feature type="domain" description="Tyrosine-protein kinase ephrin type A/B receptor-like" evidence="1">
    <location>
        <begin position="511"/>
        <end position="559"/>
    </location>
</feature>
<gene>
    <name evidence="2" type="ORF">TPC1_14738</name>
</gene>
<feature type="non-terminal residue" evidence="2">
    <location>
        <position position="1"/>
    </location>
</feature>
<evidence type="ECO:0000313" key="2">
    <source>
        <dbReference type="EMBL" id="JAP93102.1"/>
    </source>
</evidence>
<dbReference type="PANTHER" id="PTHR46967:SF1">
    <property type="entry name" value="KERATIN-ASSOCIATED PROTEIN 16-1-LIKE"/>
    <property type="match status" value="1"/>
</dbReference>
<dbReference type="PANTHER" id="PTHR46967">
    <property type="entry name" value="INSULIN-LIKE GROWTH FACTOR BINDING PROTEIN,N-TERMINAL"/>
    <property type="match status" value="1"/>
</dbReference>
<proteinExistence type="predicted"/>
<accession>A0A146K8B5</accession>
<dbReference type="SMART" id="SM01411">
    <property type="entry name" value="Ephrin_rec_like"/>
    <property type="match status" value="9"/>
</dbReference>
<dbReference type="InterPro" id="IPR009030">
    <property type="entry name" value="Growth_fac_rcpt_cys_sf"/>
</dbReference>
<dbReference type="Pfam" id="PF07699">
    <property type="entry name" value="Ephrin_rec_like"/>
    <property type="match status" value="4"/>
</dbReference>
<name>A0A146K8B5_9EUKA</name>
<feature type="domain" description="Tyrosine-protein kinase ephrin type A/B receptor-like" evidence="1">
    <location>
        <begin position="361"/>
        <end position="406"/>
    </location>
</feature>
<dbReference type="EMBL" id="GDID01003504">
    <property type="protein sequence ID" value="JAP93102.1"/>
    <property type="molecule type" value="Transcribed_RNA"/>
</dbReference>
<dbReference type="InterPro" id="IPR006212">
    <property type="entry name" value="Furin_repeat"/>
</dbReference>
<reference evidence="2" key="1">
    <citation type="submission" date="2015-07" db="EMBL/GenBank/DDBJ databases">
        <title>Adaptation to a free-living lifestyle via gene acquisitions in the diplomonad Trepomonas sp. PC1.</title>
        <authorList>
            <person name="Xu F."/>
            <person name="Jerlstrom-Hultqvist J."/>
            <person name="Kolisko M."/>
            <person name="Simpson A.G.B."/>
            <person name="Roger A.J."/>
            <person name="Svard S.G."/>
            <person name="Andersson J.O."/>
        </authorList>
    </citation>
    <scope>NUCLEOTIDE SEQUENCE</scope>
    <source>
        <strain evidence="2">PC1</strain>
    </source>
</reference>
<dbReference type="AlphaFoldDB" id="A0A146K8B5"/>
<dbReference type="SMART" id="SM00261">
    <property type="entry name" value="FU"/>
    <property type="match status" value="5"/>
</dbReference>
<dbReference type="Gene3D" id="2.10.50.10">
    <property type="entry name" value="Tumor Necrosis Factor Receptor, subunit A, domain 2"/>
    <property type="match status" value="5"/>
</dbReference>
<evidence type="ECO:0000259" key="1">
    <source>
        <dbReference type="Pfam" id="PF07699"/>
    </source>
</evidence>
<dbReference type="InterPro" id="IPR011641">
    <property type="entry name" value="Tyr-kin_ephrin_A/B_rcpt-like"/>
</dbReference>
<protein>
    <submittedName>
        <fullName evidence="2">GCC2 and GCC3 domain-containing protein</fullName>
    </submittedName>
</protein>
<sequence length="943" mass="103153">IDVFSYSGTKYSYSNGDAEPNQWYKTAAKRKWFPISSRVINKNQNNLRIRQIGCDSDGSNQFYQTHYDVGPIYYFVMNGYADFQLACWIRDYIIIEVACIDCRNINIEFQADYSDKSDVSLSYLFLPCPINQFSPDYNTPCASCDTAHAYYSSGYETSCSQCLSSQYYDSQSLACATCDFHHYTHPGSPNQCVLCQSGSIVDSANKACTACTAGTEEKDQNACSACEPGYIAAADGTAYCSQCGVGQQPNDLKTQCIDCQAGSHKSASELLCVACEPGKIASQPGEEYCSDCAAGEQPNANQDACELCSAGHYNGQAGQVCLQCDTGYFQNLQGQWQCEMCLDGYIAPTRGSSECAICDTGTAMNSNRSQCVSCQPGHYQDAEGQIKCEVCQDGYVAPIQGSIECTICVEGTMMNSDRVTCTPCDPGYFQDMEGQIQCEPCAEGYVNPDTGSTFCTMCTKGNHADASSQTCVACDPGFFQNEDAKDECKPCGDGTVQPLQGQQQCTDCLAGTYMNAGRTSCLQCPAGQFQDLDKQSECKICDAGYASSSPTGATSCIECVAGSYVLADQSSCQQCPEGSYQNLDRQQTCEPCGSGQVSFHHYTACVVCDPNAQSCSECNYYKIVSQTLFACESDYSCNEYSFIQYDNYFSCTNDNCSQALLISSSVANCTSYSCQTTINYSVAAQCVESGCIESDVQCSEPVYCAANLSAQGDHVYDCVDSCPQYVLLTQQYRFCKQESDCPNRTQFVNETYFKCSACPAFTFVMNDSFVFCADQVNCTPAYLYSSTEFQCSAGPINVKSGSDYVIQPNVTCFPFASEDAKHYVCADSILMQDYENVKALPISDFSSFNYQVPEQLNLSEAFCGIDEFGEDCSLINGTTVIRLSNQEHVAVEYCKLIYRGVCQYKSCPNYFAYGMCVDACSGVINHSRCVIQGQSENATRWEW</sequence>